<gene>
    <name evidence="1" type="ORF">GL284_16895</name>
</gene>
<dbReference type="Proteomes" id="UP000478740">
    <property type="component" value="Unassembled WGS sequence"/>
</dbReference>
<dbReference type="InterPro" id="IPR012337">
    <property type="entry name" value="RNaseH-like_sf"/>
</dbReference>
<dbReference type="SUPFAM" id="SSF53098">
    <property type="entry name" value="Ribonuclease H-like"/>
    <property type="match status" value="1"/>
</dbReference>
<sequence>MTPDRVVIHKTTNYQPEEERGFRTAAKDRVANCDLIWLRNTSFRVVRKGTEEPWRGTLCSLDGHSYLFTSGYIPWWNEFPGMNIPAPLEILSSQ</sequence>
<dbReference type="GO" id="GO:0003676">
    <property type="term" value="F:nucleic acid binding"/>
    <property type="evidence" value="ECO:0007669"/>
    <property type="project" value="InterPro"/>
</dbReference>
<protein>
    <submittedName>
        <fullName evidence="1">Uncharacterized protein</fullName>
    </submittedName>
</protein>
<accession>A0A6L6J5A3</accession>
<proteinExistence type="predicted"/>
<evidence type="ECO:0000313" key="2">
    <source>
        <dbReference type="Proteomes" id="UP000478740"/>
    </source>
</evidence>
<reference evidence="1 2" key="1">
    <citation type="submission" date="2019-11" db="EMBL/GenBank/DDBJ databases">
        <authorList>
            <person name="Dong K."/>
        </authorList>
    </citation>
    <scope>NUCLEOTIDE SEQUENCE [LARGE SCALE GENOMIC DNA]</scope>
    <source>
        <strain evidence="1 2">DK608</strain>
    </source>
</reference>
<dbReference type="Gene3D" id="3.30.420.10">
    <property type="entry name" value="Ribonuclease H-like superfamily/Ribonuclease H"/>
    <property type="match status" value="1"/>
</dbReference>
<comment type="caution">
    <text evidence="1">The sequence shown here is derived from an EMBL/GenBank/DDBJ whole genome shotgun (WGS) entry which is preliminary data.</text>
</comment>
<keyword evidence="2" id="KW-1185">Reference proteome</keyword>
<dbReference type="AlphaFoldDB" id="A0A6L6J5A3"/>
<dbReference type="EMBL" id="WMII01000019">
    <property type="protein sequence ID" value="MTH65947.1"/>
    <property type="molecule type" value="Genomic_DNA"/>
</dbReference>
<name>A0A6L6J5A3_9RHOB</name>
<dbReference type="InterPro" id="IPR036397">
    <property type="entry name" value="RNaseH_sf"/>
</dbReference>
<organism evidence="1 2">
    <name type="scientific">Paracoccus shanxieyensis</name>
    <dbReference type="NCBI Taxonomy" id="2675752"/>
    <lineage>
        <taxon>Bacteria</taxon>
        <taxon>Pseudomonadati</taxon>
        <taxon>Pseudomonadota</taxon>
        <taxon>Alphaproteobacteria</taxon>
        <taxon>Rhodobacterales</taxon>
        <taxon>Paracoccaceae</taxon>
        <taxon>Paracoccus</taxon>
    </lineage>
</organism>
<dbReference type="GeneID" id="39676438"/>
<evidence type="ECO:0000313" key="1">
    <source>
        <dbReference type="EMBL" id="MTH65947.1"/>
    </source>
</evidence>
<dbReference type="RefSeq" id="WP_131390053.1">
    <property type="nucleotide sequence ID" value="NZ_WMIH01000021.1"/>
</dbReference>